<proteinExistence type="predicted"/>
<dbReference type="Pfam" id="PF13560">
    <property type="entry name" value="HTH_31"/>
    <property type="match status" value="1"/>
</dbReference>
<reference evidence="2 3" key="1">
    <citation type="submission" date="2019-08" db="EMBL/GenBank/DDBJ databases">
        <title>Lentzea from Indian Himalayas.</title>
        <authorList>
            <person name="Mandal S."/>
            <person name="Mallick Gupta A."/>
            <person name="Maiti P.K."/>
            <person name="Sarkar J."/>
            <person name="Mandal S."/>
        </authorList>
    </citation>
    <scope>NUCLEOTIDE SEQUENCE [LARGE SCALE GENOMIC DNA]</scope>
    <source>
        <strain evidence="2 3">PSKA42</strain>
    </source>
</reference>
<dbReference type="EMBL" id="VSRL01000004">
    <property type="protein sequence ID" value="NKE55698.1"/>
    <property type="molecule type" value="Genomic_DNA"/>
</dbReference>
<dbReference type="SUPFAM" id="SSF47413">
    <property type="entry name" value="lambda repressor-like DNA-binding domains"/>
    <property type="match status" value="1"/>
</dbReference>
<dbReference type="Proteomes" id="UP001515943">
    <property type="component" value="Unassembled WGS sequence"/>
</dbReference>
<sequence>MEGLQANALLGYVAAKRSETIENGSTVLAMPKRFSTARGREFGDGLRAAIASTGMTSRAVAELLDWQEAKLSDLVNGKGGSTELELALLLGVCRTPPRERDHLLSLFNEANLKGWWQDHGACTPIRPRTLIEHERAAKKLISWQVSLVHALIQLPEYARAVIASCANVPEDEVNERVQARTERQIVLGKGLKCLFYIHESALLSPIGGHEAMEAQLQHLLKMAARSYVEIRIVPFSVGAHAGLAGSFDMLTFDKYEPVVFLDSENSSLIIEAPFAVKSYERVLEALDEIALDAEQSKGLIKRLLT</sequence>
<organism evidence="2 3">
    <name type="scientific">Lentzea indica</name>
    <dbReference type="NCBI Taxonomy" id="2604800"/>
    <lineage>
        <taxon>Bacteria</taxon>
        <taxon>Bacillati</taxon>
        <taxon>Actinomycetota</taxon>
        <taxon>Actinomycetes</taxon>
        <taxon>Pseudonocardiales</taxon>
        <taxon>Pseudonocardiaceae</taxon>
        <taxon>Lentzea</taxon>
    </lineage>
</organism>
<dbReference type="InterPro" id="IPR043917">
    <property type="entry name" value="DUF5753"/>
</dbReference>
<dbReference type="RefSeq" id="WP_167969713.1">
    <property type="nucleotide sequence ID" value="NZ_VSRL01000004.1"/>
</dbReference>
<protein>
    <submittedName>
        <fullName evidence="2">Helix-turn-helix domain-containing protein</fullName>
    </submittedName>
</protein>
<dbReference type="InterPro" id="IPR010982">
    <property type="entry name" value="Lambda_DNA-bd_dom_sf"/>
</dbReference>
<evidence type="ECO:0000313" key="2">
    <source>
        <dbReference type="EMBL" id="NKE55698.1"/>
    </source>
</evidence>
<evidence type="ECO:0000259" key="1">
    <source>
        <dbReference type="Pfam" id="PF19054"/>
    </source>
</evidence>
<comment type="caution">
    <text evidence="2">The sequence shown here is derived from an EMBL/GenBank/DDBJ whole genome shotgun (WGS) entry which is preliminary data.</text>
</comment>
<evidence type="ECO:0000313" key="3">
    <source>
        <dbReference type="Proteomes" id="UP001515943"/>
    </source>
</evidence>
<name>A0ABX1F9V2_9PSEU</name>
<feature type="domain" description="DUF5753" evidence="1">
    <location>
        <begin position="128"/>
        <end position="302"/>
    </location>
</feature>
<keyword evidence="3" id="KW-1185">Reference proteome</keyword>
<accession>A0ABX1F9V2</accession>
<dbReference type="Pfam" id="PF19054">
    <property type="entry name" value="DUF5753"/>
    <property type="match status" value="1"/>
</dbReference>
<gene>
    <name evidence="2" type="ORF">FXN61_02210</name>
</gene>